<dbReference type="AlphaFoldDB" id="A0A6A9QJP9"/>
<evidence type="ECO:0000313" key="2">
    <source>
        <dbReference type="Proteomes" id="UP000470772"/>
    </source>
</evidence>
<comment type="caution">
    <text evidence="1">The sequence shown here is derived from an EMBL/GenBank/DDBJ whole genome shotgun (WGS) entry which is preliminary data.</text>
</comment>
<sequence>MSSIIDLDSDTCSSDVMDAIFYVKGTTFKISRKNPYFEEIRKMGIEVLKVDGDQVYFKIRRSG</sequence>
<dbReference type="Proteomes" id="UP000470772">
    <property type="component" value="Unassembled WGS sequence"/>
</dbReference>
<gene>
    <name evidence="1" type="ORF">GC250_07220</name>
</gene>
<name>A0A6A9QJP9_SULME</name>
<organism evidence="1 2">
    <name type="scientific">Sulfuracidifex metallicus DSM 6482 = JCM 9184</name>
    <dbReference type="NCBI Taxonomy" id="523847"/>
    <lineage>
        <taxon>Archaea</taxon>
        <taxon>Thermoproteota</taxon>
        <taxon>Thermoprotei</taxon>
        <taxon>Sulfolobales</taxon>
        <taxon>Sulfolobaceae</taxon>
        <taxon>Sulfuracidifex</taxon>
    </lineage>
</organism>
<accession>A0A6A9QJP9</accession>
<evidence type="ECO:0000313" key="1">
    <source>
        <dbReference type="EMBL" id="MUN29226.1"/>
    </source>
</evidence>
<dbReference type="RefSeq" id="WP_156016809.1">
    <property type="nucleotide sequence ID" value="NZ_WGGD01000005.1"/>
</dbReference>
<reference evidence="1 2" key="1">
    <citation type="submission" date="2019-10" db="EMBL/GenBank/DDBJ databases">
        <title>Sequencing and Assembly of Multiple Reported Metal-Biooxidizing Members of the Extremely Thermoacidophilic Archaeal Family Sulfolobaceae.</title>
        <authorList>
            <person name="Counts J.A."/>
            <person name="Kelly R.M."/>
        </authorList>
    </citation>
    <scope>NUCLEOTIDE SEQUENCE [LARGE SCALE GENOMIC DNA]</scope>
    <source>
        <strain evidence="1 2">DSM 6482</strain>
    </source>
</reference>
<keyword evidence="2" id="KW-1185">Reference proteome</keyword>
<dbReference type="EMBL" id="WGGD01000005">
    <property type="protein sequence ID" value="MUN29226.1"/>
    <property type="molecule type" value="Genomic_DNA"/>
</dbReference>
<proteinExistence type="predicted"/>
<protein>
    <submittedName>
        <fullName evidence="1">Uncharacterized protein</fullName>
    </submittedName>
</protein>